<dbReference type="Proteomes" id="UP001056120">
    <property type="component" value="Linkage Group LG25"/>
</dbReference>
<proteinExistence type="predicted"/>
<reference evidence="1 2" key="2">
    <citation type="journal article" date="2022" name="Mol. Ecol. Resour.">
        <title>The genomes of chicory, endive, great burdock and yacon provide insights into Asteraceae paleo-polyploidization history and plant inulin production.</title>
        <authorList>
            <person name="Fan W."/>
            <person name="Wang S."/>
            <person name="Wang H."/>
            <person name="Wang A."/>
            <person name="Jiang F."/>
            <person name="Liu H."/>
            <person name="Zhao H."/>
            <person name="Xu D."/>
            <person name="Zhang Y."/>
        </authorList>
    </citation>
    <scope>NUCLEOTIDE SEQUENCE [LARGE SCALE GENOMIC DNA]</scope>
    <source>
        <strain evidence="2">cv. Yunnan</strain>
        <tissue evidence="1">Leaves</tissue>
    </source>
</reference>
<reference evidence="2" key="1">
    <citation type="journal article" date="2022" name="Mol. Ecol. Resour.">
        <title>The genomes of chicory, endive, great burdock and yacon provide insights into Asteraceae palaeo-polyploidization history and plant inulin production.</title>
        <authorList>
            <person name="Fan W."/>
            <person name="Wang S."/>
            <person name="Wang H."/>
            <person name="Wang A."/>
            <person name="Jiang F."/>
            <person name="Liu H."/>
            <person name="Zhao H."/>
            <person name="Xu D."/>
            <person name="Zhang Y."/>
        </authorList>
    </citation>
    <scope>NUCLEOTIDE SEQUENCE [LARGE SCALE GENOMIC DNA]</scope>
    <source>
        <strain evidence="2">cv. Yunnan</strain>
    </source>
</reference>
<evidence type="ECO:0000313" key="1">
    <source>
        <dbReference type="EMBL" id="KAI3703600.1"/>
    </source>
</evidence>
<sequence>MRLSTQKAQDKWTSVDADIMWFRDPFSKFDKDADFQIACDYFNGNPSDFRNLPNGGFKYVKSNNKTIQFYKFWYESRLTYSGVNEQDASKDLNKVCTMHANCCVGLENKVHDLGIMLGDWRKYKESPANQMTRGSTGSWTVPQLCRGSFHRPRVAKKKDGQGRKS</sequence>
<keyword evidence="2" id="KW-1185">Reference proteome</keyword>
<dbReference type="EMBL" id="CM042042">
    <property type="protein sequence ID" value="KAI3703600.1"/>
    <property type="molecule type" value="Genomic_DNA"/>
</dbReference>
<accession>A0ACB9A5C2</accession>
<name>A0ACB9A5C2_9ASTR</name>
<comment type="caution">
    <text evidence="1">The sequence shown here is derived from an EMBL/GenBank/DDBJ whole genome shotgun (WGS) entry which is preliminary data.</text>
</comment>
<organism evidence="1 2">
    <name type="scientific">Smallanthus sonchifolius</name>
    <dbReference type="NCBI Taxonomy" id="185202"/>
    <lineage>
        <taxon>Eukaryota</taxon>
        <taxon>Viridiplantae</taxon>
        <taxon>Streptophyta</taxon>
        <taxon>Embryophyta</taxon>
        <taxon>Tracheophyta</taxon>
        <taxon>Spermatophyta</taxon>
        <taxon>Magnoliopsida</taxon>
        <taxon>eudicotyledons</taxon>
        <taxon>Gunneridae</taxon>
        <taxon>Pentapetalae</taxon>
        <taxon>asterids</taxon>
        <taxon>campanulids</taxon>
        <taxon>Asterales</taxon>
        <taxon>Asteraceae</taxon>
        <taxon>Asteroideae</taxon>
        <taxon>Heliantheae alliance</taxon>
        <taxon>Millerieae</taxon>
        <taxon>Smallanthus</taxon>
    </lineage>
</organism>
<evidence type="ECO:0000313" key="2">
    <source>
        <dbReference type="Proteomes" id="UP001056120"/>
    </source>
</evidence>
<gene>
    <name evidence="1" type="ORF">L1987_73790</name>
</gene>
<protein>
    <submittedName>
        <fullName evidence="1">Uncharacterized protein</fullName>
    </submittedName>
</protein>